<evidence type="ECO:0000313" key="8">
    <source>
        <dbReference type="EMBL" id="MFD2207626.1"/>
    </source>
</evidence>
<comment type="subcellular location">
    <subcellularLocation>
        <location evidence="1">Cell membrane</location>
        <topology evidence="1">Multi-pass membrane protein</topology>
    </subcellularLocation>
</comment>
<keyword evidence="9" id="KW-1185">Reference proteome</keyword>
<dbReference type="PANTHER" id="PTHR36115:SF4">
    <property type="entry name" value="MEMBRANE PROTEIN"/>
    <property type="match status" value="1"/>
</dbReference>
<evidence type="ECO:0000256" key="5">
    <source>
        <dbReference type="ARBA" id="ARBA00023136"/>
    </source>
</evidence>
<organism evidence="8 9">
    <name type="scientific">Kiloniella antarctica</name>
    <dbReference type="NCBI Taxonomy" id="1550907"/>
    <lineage>
        <taxon>Bacteria</taxon>
        <taxon>Pseudomonadati</taxon>
        <taxon>Pseudomonadota</taxon>
        <taxon>Alphaproteobacteria</taxon>
        <taxon>Rhodospirillales</taxon>
        <taxon>Kiloniellaceae</taxon>
        <taxon>Kiloniella</taxon>
    </lineage>
</organism>
<evidence type="ECO:0000256" key="6">
    <source>
        <dbReference type="SAM" id="Phobius"/>
    </source>
</evidence>
<comment type="caution">
    <text evidence="8">The sequence shown here is derived from an EMBL/GenBank/DDBJ whole genome shotgun (WGS) entry which is preliminary data.</text>
</comment>
<proteinExistence type="predicted"/>
<keyword evidence="5 6" id="KW-0472">Membrane</keyword>
<evidence type="ECO:0000256" key="3">
    <source>
        <dbReference type="ARBA" id="ARBA00022692"/>
    </source>
</evidence>
<evidence type="ECO:0000313" key="9">
    <source>
        <dbReference type="Proteomes" id="UP001597294"/>
    </source>
</evidence>
<dbReference type="RefSeq" id="WP_380254430.1">
    <property type="nucleotide sequence ID" value="NZ_JBHUII010000011.1"/>
</dbReference>
<name>A0ABW5BQ24_9PROT</name>
<feature type="domain" description="RDD" evidence="7">
    <location>
        <begin position="29"/>
        <end position="152"/>
    </location>
</feature>
<keyword evidence="3 6" id="KW-0812">Transmembrane</keyword>
<feature type="transmembrane region" description="Helical" evidence="6">
    <location>
        <begin position="33"/>
        <end position="57"/>
    </location>
</feature>
<accession>A0ABW5BQ24</accession>
<evidence type="ECO:0000256" key="2">
    <source>
        <dbReference type="ARBA" id="ARBA00022475"/>
    </source>
</evidence>
<protein>
    <submittedName>
        <fullName evidence="8">RDD family protein</fullName>
    </submittedName>
</protein>
<keyword evidence="4 6" id="KW-1133">Transmembrane helix</keyword>
<gene>
    <name evidence="8" type="ORF">ACFSKO_18565</name>
</gene>
<sequence length="164" mass="17915">MNKLPSLRLKNSKSTQKLELNALDVDGVPFNRVLAYLIDLIILFVVGLAIGFAAFVLTLISIGLLSPITSIVFVLLPLLPLAYHSYFLSQQGATPGMNAMGLKMFTMAGDTPTLFHAALTTVIFYLSVPATSFLILLVVFFNKERRTLHDLLTSTIVVNDADEA</sequence>
<evidence type="ECO:0000256" key="1">
    <source>
        <dbReference type="ARBA" id="ARBA00004651"/>
    </source>
</evidence>
<feature type="transmembrane region" description="Helical" evidence="6">
    <location>
        <begin position="114"/>
        <end position="141"/>
    </location>
</feature>
<evidence type="ECO:0000259" key="7">
    <source>
        <dbReference type="Pfam" id="PF06271"/>
    </source>
</evidence>
<dbReference type="Proteomes" id="UP001597294">
    <property type="component" value="Unassembled WGS sequence"/>
</dbReference>
<reference evidence="9" key="1">
    <citation type="journal article" date="2019" name="Int. J. Syst. Evol. Microbiol.">
        <title>The Global Catalogue of Microorganisms (GCM) 10K type strain sequencing project: providing services to taxonomists for standard genome sequencing and annotation.</title>
        <authorList>
            <consortium name="The Broad Institute Genomics Platform"/>
            <consortium name="The Broad Institute Genome Sequencing Center for Infectious Disease"/>
            <person name="Wu L."/>
            <person name="Ma J."/>
        </authorList>
    </citation>
    <scope>NUCLEOTIDE SEQUENCE [LARGE SCALE GENOMIC DNA]</scope>
    <source>
        <strain evidence="9">CGMCC 4.7192</strain>
    </source>
</reference>
<feature type="transmembrane region" description="Helical" evidence="6">
    <location>
        <begin position="64"/>
        <end position="83"/>
    </location>
</feature>
<dbReference type="Pfam" id="PF06271">
    <property type="entry name" value="RDD"/>
    <property type="match status" value="1"/>
</dbReference>
<dbReference type="PANTHER" id="PTHR36115">
    <property type="entry name" value="PROLINE-RICH ANTIGEN HOMOLOG-RELATED"/>
    <property type="match status" value="1"/>
</dbReference>
<dbReference type="EMBL" id="JBHUII010000011">
    <property type="protein sequence ID" value="MFD2207626.1"/>
    <property type="molecule type" value="Genomic_DNA"/>
</dbReference>
<keyword evidence="2" id="KW-1003">Cell membrane</keyword>
<dbReference type="InterPro" id="IPR010432">
    <property type="entry name" value="RDD"/>
</dbReference>
<evidence type="ECO:0000256" key="4">
    <source>
        <dbReference type="ARBA" id="ARBA00022989"/>
    </source>
</evidence>
<dbReference type="InterPro" id="IPR051791">
    <property type="entry name" value="Pra-immunoreactive"/>
</dbReference>